<dbReference type="Pfam" id="PF02641">
    <property type="entry name" value="DUF190"/>
    <property type="match status" value="1"/>
</dbReference>
<dbReference type="InterPro" id="IPR011322">
    <property type="entry name" value="N-reg_PII-like_a/b"/>
</dbReference>
<protein>
    <submittedName>
        <fullName evidence="2">Uncharacterized protein</fullName>
    </submittedName>
</protein>
<keyword evidence="3" id="KW-1185">Reference proteome</keyword>
<gene>
    <name evidence="2" type="ORF">DPF_2601</name>
</gene>
<dbReference type="InterPro" id="IPR015867">
    <property type="entry name" value="N-reg_PII/ATP_PRibTrfase_C"/>
</dbReference>
<dbReference type="EMBL" id="BDFE01000020">
    <property type="protein sequence ID" value="GAU09865.1"/>
    <property type="molecule type" value="Genomic_DNA"/>
</dbReference>
<name>A0A194AKU6_9BACT</name>
<evidence type="ECO:0000313" key="3">
    <source>
        <dbReference type="Proteomes" id="UP000095200"/>
    </source>
</evidence>
<dbReference type="SUPFAM" id="SSF54913">
    <property type="entry name" value="GlnB-like"/>
    <property type="match status" value="1"/>
</dbReference>
<dbReference type="OrthoDB" id="5339790at2"/>
<dbReference type="InterPro" id="IPR003793">
    <property type="entry name" value="UPF0166"/>
</dbReference>
<accession>A0A194AKU6</accession>
<dbReference type="AlphaFoldDB" id="A0A194AKU6"/>
<comment type="similarity">
    <text evidence="1">Belongs to the UPF0166 family.</text>
</comment>
<dbReference type="Proteomes" id="UP000095200">
    <property type="component" value="Unassembled WGS sequence"/>
</dbReference>
<dbReference type="Gene3D" id="3.30.70.120">
    <property type="match status" value="1"/>
</dbReference>
<dbReference type="RefSeq" id="WP_069860094.1">
    <property type="nucleotide sequence ID" value="NZ_BDFE01000020.1"/>
</dbReference>
<comment type="caution">
    <text evidence="2">The sequence shown here is derived from an EMBL/GenBank/DDBJ whole genome shotgun (WGS) entry which is preliminary data.</text>
</comment>
<reference evidence="3" key="1">
    <citation type="submission" date="2016-06" db="EMBL/GenBank/DDBJ databases">
        <title>Draft genome sequence of Desulfoplanes formicivorans strain Pf12B.</title>
        <authorList>
            <person name="Watanabe M."/>
            <person name="Kojima H."/>
            <person name="Fukui M."/>
        </authorList>
    </citation>
    <scope>NUCLEOTIDE SEQUENCE [LARGE SCALE GENOMIC DNA]</scope>
    <source>
        <strain evidence="3">Pf12B</strain>
    </source>
</reference>
<organism evidence="2 3">
    <name type="scientific">Desulfoplanes formicivorans</name>
    <dbReference type="NCBI Taxonomy" id="1592317"/>
    <lineage>
        <taxon>Bacteria</taxon>
        <taxon>Pseudomonadati</taxon>
        <taxon>Thermodesulfobacteriota</taxon>
        <taxon>Desulfovibrionia</taxon>
        <taxon>Desulfovibrionales</taxon>
        <taxon>Desulfoplanaceae</taxon>
        <taxon>Desulfoplanes</taxon>
    </lineage>
</organism>
<proteinExistence type="inferred from homology"/>
<evidence type="ECO:0000256" key="1">
    <source>
        <dbReference type="ARBA" id="ARBA00010554"/>
    </source>
</evidence>
<sequence length="105" mass="12197">MEGYLVTFFTQQNRTHDDMPLGDWIVREAKQLGVRGATMTSGRTGFGHDGRFHSESYFDLEDTPLQVTMALTFDECDKLMARLRESQVRIFFTRSRIQFGFTCED</sequence>
<evidence type="ECO:0000313" key="2">
    <source>
        <dbReference type="EMBL" id="GAU09865.1"/>
    </source>
</evidence>
<dbReference type="STRING" id="1592317.DPF_2601"/>